<evidence type="ECO:0000256" key="6">
    <source>
        <dbReference type="ARBA" id="ARBA00022741"/>
    </source>
</evidence>
<evidence type="ECO:0000256" key="8">
    <source>
        <dbReference type="ARBA" id="ARBA00022840"/>
    </source>
</evidence>
<keyword evidence="10 12" id="KW-0324">Glycolysis</keyword>
<keyword evidence="6" id="KW-0547">Nucleotide-binding</keyword>
<dbReference type="UniPathway" id="UPA00109">
    <property type="reaction ID" value="UER00188"/>
</dbReference>
<keyword evidence="8" id="KW-0067">ATP-binding</keyword>
<reference evidence="14 15" key="1">
    <citation type="submission" date="2018-11" db="EMBL/GenBank/DDBJ databases">
        <title>Arenibacter aquaticus sp.nov., a marine bacterium isolated from surface seawater in the South China Sea.</title>
        <authorList>
            <person name="Guo J."/>
            <person name="Sun J."/>
        </authorList>
    </citation>
    <scope>NUCLEOTIDE SEQUENCE [LARGE SCALE GENOMIC DNA]</scope>
    <source>
        <strain evidence="14 15">GUO666</strain>
    </source>
</reference>
<evidence type="ECO:0000256" key="5">
    <source>
        <dbReference type="ARBA" id="ARBA00022723"/>
    </source>
</evidence>
<dbReference type="InterPro" id="IPR015793">
    <property type="entry name" value="Pyrv_Knase_brl"/>
</dbReference>
<dbReference type="GO" id="GO:0004743">
    <property type="term" value="F:pyruvate kinase activity"/>
    <property type="evidence" value="ECO:0007669"/>
    <property type="project" value="UniProtKB-EC"/>
</dbReference>
<comment type="pathway">
    <text evidence="1 12">Carbohydrate degradation; glycolysis; pyruvate from D-glyceraldehyde 3-phosphate: step 5/5.</text>
</comment>
<feature type="domain" description="Pyruvate kinase barrel" evidence="13">
    <location>
        <begin position="127"/>
        <end position="463"/>
    </location>
</feature>
<dbReference type="GO" id="GO:0005524">
    <property type="term" value="F:ATP binding"/>
    <property type="evidence" value="ECO:0007669"/>
    <property type="project" value="UniProtKB-KW"/>
</dbReference>
<keyword evidence="11 14" id="KW-0670">Pyruvate</keyword>
<evidence type="ECO:0000259" key="13">
    <source>
        <dbReference type="Pfam" id="PF00224"/>
    </source>
</evidence>
<dbReference type="Proteomes" id="UP000267585">
    <property type="component" value="Unassembled WGS sequence"/>
</dbReference>
<accession>A0A3S0AEA4</accession>
<proteinExistence type="inferred from homology"/>
<evidence type="ECO:0000256" key="4">
    <source>
        <dbReference type="ARBA" id="ARBA00022679"/>
    </source>
</evidence>
<dbReference type="GO" id="GO:0030955">
    <property type="term" value="F:potassium ion binding"/>
    <property type="evidence" value="ECO:0007669"/>
    <property type="project" value="InterPro"/>
</dbReference>
<organism evidence="14 15">
    <name type="scientific">Arenibacter aquaticus</name>
    <dbReference type="NCBI Taxonomy" id="2489054"/>
    <lineage>
        <taxon>Bacteria</taxon>
        <taxon>Pseudomonadati</taxon>
        <taxon>Bacteroidota</taxon>
        <taxon>Flavobacteriia</taxon>
        <taxon>Flavobacteriales</taxon>
        <taxon>Flavobacteriaceae</taxon>
        <taxon>Arenibacter</taxon>
    </lineage>
</organism>
<dbReference type="GO" id="GO:0016301">
    <property type="term" value="F:kinase activity"/>
    <property type="evidence" value="ECO:0007669"/>
    <property type="project" value="UniProtKB-KW"/>
</dbReference>
<dbReference type="SUPFAM" id="SSF51621">
    <property type="entry name" value="Phosphoenolpyruvate/pyruvate domain"/>
    <property type="match status" value="1"/>
</dbReference>
<keyword evidence="15" id="KW-1185">Reference proteome</keyword>
<evidence type="ECO:0000313" key="14">
    <source>
        <dbReference type="EMBL" id="RTE53606.1"/>
    </source>
</evidence>
<dbReference type="InterPro" id="IPR040442">
    <property type="entry name" value="Pyrv_kinase-like_dom_sf"/>
</dbReference>
<evidence type="ECO:0000256" key="9">
    <source>
        <dbReference type="ARBA" id="ARBA00022842"/>
    </source>
</evidence>
<dbReference type="InterPro" id="IPR015806">
    <property type="entry name" value="Pyrv_Knase_insert_dom_sf"/>
</dbReference>
<gene>
    <name evidence="14" type="ORF">EHW67_11435</name>
</gene>
<dbReference type="InterPro" id="IPR011037">
    <property type="entry name" value="Pyrv_Knase-like_insert_dom_sf"/>
</dbReference>
<dbReference type="AlphaFoldDB" id="A0A3S0AEA4"/>
<name>A0A3S0AEA4_9FLAO</name>
<keyword evidence="7 12" id="KW-0418">Kinase</keyword>
<dbReference type="RefSeq" id="WP_126162502.1">
    <property type="nucleotide sequence ID" value="NZ_RQPJ01000005.1"/>
</dbReference>
<dbReference type="Pfam" id="PF00224">
    <property type="entry name" value="PK"/>
    <property type="match status" value="1"/>
</dbReference>
<dbReference type="InterPro" id="IPR001697">
    <property type="entry name" value="Pyr_Knase"/>
</dbReference>
<dbReference type="InterPro" id="IPR015813">
    <property type="entry name" value="Pyrv/PenolPyrv_kinase-like_dom"/>
</dbReference>
<dbReference type="PRINTS" id="PR01050">
    <property type="entry name" value="PYRUVTKNASE"/>
</dbReference>
<evidence type="ECO:0000256" key="1">
    <source>
        <dbReference type="ARBA" id="ARBA00004997"/>
    </source>
</evidence>
<evidence type="ECO:0000256" key="10">
    <source>
        <dbReference type="ARBA" id="ARBA00023152"/>
    </source>
</evidence>
<keyword evidence="4 12" id="KW-0808">Transferase</keyword>
<evidence type="ECO:0000256" key="12">
    <source>
        <dbReference type="RuleBase" id="RU000504"/>
    </source>
</evidence>
<evidence type="ECO:0000256" key="3">
    <source>
        <dbReference type="ARBA" id="ARBA00012142"/>
    </source>
</evidence>
<evidence type="ECO:0000256" key="2">
    <source>
        <dbReference type="ARBA" id="ARBA00008663"/>
    </source>
</evidence>
<dbReference type="PANTHER" id="PTHR11817">
    <property type="entry name" value="PYRUVATE KINASE"/>
    <property type="match status" value="1"/>
</dbReference>
<keyword evidence="9 12" id="KW-0460">Magnesium</keyword>
<dbReference type="SUPFAM" id="SSF50800">
    <property type="entry name" value="PK beta-barrel domain-like"/>
    <property type="match status" value="1"/>
</dbReference>
<evidence type="ECO:0000256" key="11">
    <source>
        <dbReference type="ARBA" id="ARBA00023317"/>
    </source>
</evidence>
<evidence type="ECO:0000256" key="7">
    <source>
        <dbReference type="ARBA" id="ARBA00022777"/>
    </source>
</evidence>
<dbReference type="EMBL" id="RQPJ01000005">
    <property type="protein sequence ID" value="RTE53606.1"/>
    <property type="molecule type" value="Genomic_DNA"/>
</dbReference>
<sequence length="512" mass="57025">METEKLERELEKIHATLIKKESVAVRIGASVHPLYINSAKNLYRYLLLRSKDIRKTQNALSELGISSLGTGAGYVYSNVFAALKLVKLINGKRWKANKQIETLSFSDSKALLVRHANLLFNTESLVRDTEIMVTMQDELNNSKKQIRKLAMAGMGIARINLSHGDPKIWKKILHKIHVATPAGYRPTQVYMDLPGPKIRIDTIYHKTGKGTDLETLPYVKIGKGTHILLIKHPSVAMSLEDKNPQLSVAQILVEVSLPQIIKGLQEGHSVFFDDGAIEAEVVSSSNVAALLLVKKSRKKKLRPSKGINLPQTNLELPSLTKEDLELLPFIKANAQLMGYSFVQTAEDVAQLYEELNKIGDQDTGVIFKIENSKAFENLPSILLKAMQRPKVGVMIARGDLAVEVGFERISEVQNEILWLCEAAQIPVIWATQVLDSLAKKGMATRAEISDATISAQAECVMLNKGRYILEATKTLRNVLRRMEAHSQKSKNTLRALKVAKTGLKNIHKEYAV</sequence>
<keyword evidence="5" id="KW-0479">Metal-binding</keyword>
<dbReference type="Gene3D" id="2.40.33.10">
    <property type="entry name" value="PK beta-barrel domain-like"/>
    <property type="match status" value="1"/>
</dbReference>
<dbReference type="EC" id="2.7.1.40" evidence="3 12"/>
<comment type="catalytic activity">
    <reaction evidence="12">
        <text>pyruvate + ATP = phosphoenolpyruvate + ADP + H(+)</text>
        <dbReference type="Rhea" id="RHEA:18157"/>
        <dbReference type="ChEBI" id="CHEBI:15361"/>
        <dbReference type="ChEBI" id="CHEBI:15378"/>
        <dbReference type="ChEBI" id="CHEBI:30616"/>
        <dbReference type="ChEBI" id="CHEBI:58702"/>
        <dbReference type="ChEBI" id="CHEBI:456216"/>
        <dbReference type="EC" id="2.7.1.40"/>
    </reaction>
</comment>
<dbReference type="Gene3D" id="3.20.20.60">
    <property type="entry name" value="Phosphoenolpyruvate-binding domains"/>
    <property type="match status" value="1"/>
</dbReference>
<dbReference type="GO" id="GO:0000287">
    <property type="term" value="F:magnesium ion binding"/>
    <property type="evidence" value="ECO:0007669"/>
    <property type="project" value="InterPro"/>
</dbReference>
<comment type="similarity">
    <text evidence="2 12">Belongs to the pyruvate kinase family.</text>
</comment>
<evidence type="ECO:0000313" key="15">
    <source>
        <dbReference type="Proteomes" id="UP000267585"/>
    </source>
</evidence>
<dbReference type="OrthoDB" id="9812123at2"/>
<comment type="caution">
    <text evidence="14">The sequence shown here is derived from an EMBL/GenBank/DDBJ whole genome shotgun (WGS) entry which is preliminary data.</text>
</comment>
<protein>
    <recommendedName>
        <fullName evidence="3 12">Pyruvate kinase</fullName>
        <ecNumber evidence="3 12">2.7.1.40</ecNumber>
    </recommendedName>
</protein>